<dbReference type="AlphaFoldDB" id="A0A5M9JK69"/>
<organism evidence="2 3">
    <name type="scientific">Monilinia fructicola</name>
    <name type="common">Brown rot fungus</name>
    <name type="synonym">Ciboria fructicola</name>
    <dbReference type="NCBI Taxonomy" id="38448"/>
    <lineage>
        <taxon>Eukaryota</taxon>
        <taxon>Fungi</taxon>
        <taxon>Dikarya</taxon>
        <taxon>Ascomycota</taxon>
        <taxon>Pezizomycotina</taxon>
        <taxon>Leotiomycetes</taxon>
        <taxon>Helotiales</taxon>
        <taxon>Sclerotiniaceae</taxon>
        <taxon>Monilinia</taxon>
    </lineage>
</organism>
<accession>A0A5M9JK69</accession>
<comment type="caution">
    <text evidence="2">The sequence shown here is derived from an EMBL/GenBank/DDBJ whole genome shotgun (WGS) entry which is preliminary data.</text>
</comment>
<keyword evidence="3" id="KW-1185">Reference proteome</keyword>
<evidence type="ECO:0000256" key="1">
    <source>
        <dbReference type="SAM" id="MobiDB-lite"/>
    </source>
</evidence>
<feature type="compositionally biased region" description="Low complexity" evidence="1">
    <location>
        <begin position="14"/>
        <end position="24"/>
    </location>
</feature>
<evidence type="ECO:0000313" key="2">
    <source>
        <dbReference type="EMBL" id="KAA8569671.1"/>
    </source>
</evidence>
<evidence type="ECO:0000313" key="3">
    <source>
        <dbReference type="Proteomes" id="UP000322873"/>
    </source>
</evidence>
<name>A0A5M9JK69_MONFR</name>
<feature type="region of interest" description="Disordered" evidence="1">
    <location>
        <begin position="1"/>
        <end position="24"/>
    </location>
</feature>
<dbReference type="Proteomes" id="UP000322873">
    <property type="component" value="Unassembled WGS sequence"/>
</dbReference>
<gene>
    <name evidence="2" type="ORF">EYC84_001269</name>
</gene>
<reference evidence="2 3" key="1">
    <citation type="submission" date="2019-06" db="EMBL/GenBank/DDBJ databases">
        <title>Genome Sequence of the Brown Rot Fungal Pathogen Monilinia fructicola.</title>
        <authorList>
            <person name="De Miccolis Angelini R.M."/>
            <person name="Landi L."/>
            <person name="Abate D."/>
            <person name="Pollastro S."/>
            <person name="Romanazzi G."/>
            <person name="Faretra F."/>
        </authorList>
    </citation>
    <scope>NUCLEOTIDE SEQUENCE [LARGE SCALE GENOMIC DNA]</scope>
    <source>
        <strain evidence="2 3">Mfrc123</strain>
    </source>
</reference>
<feature type="compositionally biased region" description="Polar residues" evidence="1">
    <location>
        <begin position="1"/>
        <end position="13"/>
    </location>
</feature>
<sequence>MQWRSKTASTSDDQPTTNNQPPTTAIIHPSSLVCLPSISYIIRILHISFIYFTLGYKNTRFPRLFLNSSKPFGQSQQQMRLLST</sequence>
<proteinExistence type="predicted"/>
<dbReference type="EMBL" id="VICG01000008">
    <property type="protein sequence ID" value="KAA8569671.1"/>
    <property type="molecule type" value="Genomic_DNA"/>
</dbReference>
<protein>
    <submittedName>
        <fullName evidence="2">Uncharacterized protein</fullName>
    </submittedName>
</protein>